<gene>
    <name evidence="1" type="ORF">Nepgr_014738</name>
</gene>
<accession>A0AAD3XPS5</accession>
<organism evidence="1 2">
    <name type="scientific">Nepenthes gracilis</name>
    <name type="common">Slender pitcher plant</name>
    <dbReference type="NCBI Taxonomy" id="150966"/>
    <lineage>
        <taxon>Eukaryota</taxon>
        <taxon>Viridiplantae</taxon>
        <taxon>Streptophyta</taxon>
        <taxon>Embryophyta</taxon>
        <taxon>Tracheophyta</taxon>
        <taxon>Spermatophyta</taxon>
        <taxon>Magnoliopsida</taxon>
        <taxon>eudicotyledons</taxon>
        <taxon>Gunneridae</taxon>
        <taxon>Pentapetalae</taxon>
        <taxon>Caryophyllales</taxon>
        <taxon>Nepenthaceae</taxon>
        <taxon>Nepenthes</taxon>
    </lineage>
</organism>
<proteinExistence type="predicted"/>
<keyword evidence="2" id="KW-1185">Reference proteome</keyword>
<sequence length="131" mass="15344">MLECGWCAGRQLMSVPWMEAGFLMLEQYRGTSGAHPFTNKGSAIIQHPLATQSWNQQCQQHHSTPDCTNYIRQQHRLNTIIDRQPTARMQHTSNSMPPKRILPVNIIQLQPEFIQQLQQWQLQQLYFTQKQ</sequence>
<dbReference type="EMBL" id="BSYO01000012">
    <property type="protein sequence ID" value="GMH12897.1"/>
    <property type="molecule type" value="Genomic_DNA"/>
</dbReference>
<reference evidence="1" key="1">
    <citation type="submission" date="2023-05" db="EMBL/GenBank/DDBJ databases">
        <title>Nepenthes gracilis genome sequencing.</title>
        <authorList>
            <person name="Fukushima K."/>
        </authorList>
    </citation>
    <scope>NUCLEOTIDE SEQUENCE</scope>
    <source>
        <strain evidence="1">SING2019-196</strain>
    </source>
</reference>
<protein>
    <submittedName>
        <fullName evidence="1">Uncharacterized protein</fullName>
    </submittedName>
</protein>
<dbReference type="AlphaFoldDB" id="A0AAD3XPS5"/>
<evidence type="ECO:0000313" key="1">
    <source>
        <dbReference type="EMBL" id="GMH12897.1"/>
    </source>
</evidence>
<dbReference type="Proteomes" id="UP001279734">
    <property type="component" value="Unassembled WGS sequence"/>
</dbReference>
<comment type="caution">
    <text evidence="1">The sequence shown here is derived from an EMBL/GenBank/DDBJ whole genome shotgun (WGS) entry which is preliminary data.</text>
</comment>
<evidence type="ECO:0000313" key="2">
    <source>
        <dbReference type="Proteomes" id="UP001279734"/>
    </source>
</evidence>
<name>A0AAD3XPS5_NEPGR</name>